<evidence type="ECO:0000313" key="2">
    <source>
        <dbReference type="WBParaSite" id="SVE_0472900.1"/>
    </source>
</evidence>
<evidence type="ECO:0000313" key="1">
    <source>
        <dbReference type="Proteomes" id="UP000035680"/>
    </source>
</evidence>
<accession>A0A0K0F7D2</accession>
<sequence length="85" mass="10065">MAPRRRSRNSQLGIIRPICRKRTLQKVERSLKILYKNQERVTRFLSLLPLQCIIQNTWPSTFMRISSSVVFCALSIIPFIKKYLI</sequence>
<dbReference type="WBParaSite" id="SVE_0472900.1">
    <property type="protein sequence ID" value="SVE_0472900.1"/>
    <property type="gene ID" value="SVE_0472900"/>
</dbReference>
<dbReference type="Proteomes" id="UP000035680">
    <property type="component" value="Unassembled WGS sequence"/>
</dbReference>
<reference evidence="1" key="1">
    <citation type="submission" date="2014-07" db="EMBL/GenBank/DDBJ databases">
        <authorList>
            <person name="Martin A.A"/>
            <person name="De Silva N."/>
        </authorList>
    </citation>
    <scope>NUCLEOTIDE SEQUENCE</scope>
</reference>
<reference evidence="2" key="2">
    <citation type="submission" date="2015-08" db="UniProtKB">
        <authorList>
            <consortium name="WormBaseParasite"/>
        </authorList>
    </citation>
    <scope>IDENTIFICATION</scope>
</reference>
<organism evidence="1 2">
    <name type="scientific">Strongyloides venezuelensis</name>
    <name type="common">Threadworm</name>
    <dbReference type="NCBI Taxonomy" id="75913"/>
    <lineage>
        <taxon>Eukaryota</taxon>
        <taxon>Metazoa</taxon>
        <taxon>Ecdysozoa</taxon>
        <taxon>Nematoda</taxon>
        <taxon>Chromadorea</taxon>
        <taxon>Rhabditida</taxon>
        <taxon>Tylenchina</taxon>
        <taxon>Panagrolaimomorpha</taxon>
        <taxon>Strongyloidoidea</taxon>
        <taxon>Strongyloididae</taxon>
        <taxon>Strongyloides</taxon>
    </lineage>
</organism>
<name>A0A0K0F7D2_STRVS</name>
<proteinExistence type="predicted"/>
<keyword evidence="1" id="KW-1185">Reference proteome</keyword>
<dbReference type="AlphaFoldDB" id="A0A0K0F7D2"/>
<protein>
    <submittedName>
        <fullName evidence="2">Histone domain-containing protein</fullName>
    </submittedName>
</protein>